<evidence type="ECO:0000256" key="1">
    <source>
        <dbReference type="SAM" id="MobiDB-lite"/>
    </source>
</evidence>
<comment type="caution">
    <text evidence="2">The sequence shown here is derived from an EMBL/GenBank/DDBJ whole genome shotgun (WGS) entry which is preliminary data.</text>
</comment>
<dbReference type="AlphaFoldDB" id="A0A7D9IQJ6"/>
<feature type="compositionally biased region" description="Basic and acidic residues" evidence="1">
    <location>
        <begin position="586"/>
        <end position="602"/>
    </location>
</feature>
<evidence type="ECO:0000313" key="3">
    <source>
        <dbReference type="Proteomes" id="UP001152795"/>
    </source>
</evidence>
<reference evidence="2" key="1">
    <citation type="submission" date="2020-04" db="EMBL/GenBank/DDBJ databases">
        <authorList>
            <person name="Alioto T."/>
            <person name="Alioto T."/>
            <person name="Gomez Garrido J."/>
        </authorList>
    </citation>
    <scope>NUCLEOTIDE SEQUENCE</scope>
    <source>
        <strain evidence="2">A484AB</strain>
    </source>
</reference>
<proteinExistence type="predicted"/>
<feature type="compositionally biased region" description="Polar residues" evidence="1">
    <location>
        <begin position="528"/>
        <end position="569"/>
    </location>
</feature>
<dbReference type="InterPro" id="IPR037688">
    <property type="entry name" value="ZBBX"/>
</dbReference>
<feature type="compositionally biased region" description="Polar residues" evidence="1">
    <location>
        <begin position="426"/>
        <end position="441"/>
    </location>
</feature>
<organism evidence="2 3">
    <name type="scientific">Paramuricea clavata</name>
    <name type="common">Red gorgonian</name>
    <name type="synonym">Violescent sea-whip</name>
    <dbReference type="NCBI Taxonomy" id="317549"/>
    <lineage>
        <taxon>Eukaryota</taxon>
        <taxon>Metazoa</taxon>
        <taxon>Cnidaria</taxon>
        <taxon>Anthozoa</taxon>
        <taxon>Octocorallia</taxon>
        <taxon>Malacalcyonacea</taxon>
        <taxon>Plexauridae</taxon>
        <taxon>Paramuricea</taxon>
    </lineage>
</organism>
<dbReference type="Proteomes" id="UP001152795">
    <property type="component" value="Unassembled WGS sequence"/>
</dbReference>
<feature type="region of interest" description="Disordered" evidence="1">
    <location>
        <begin position="371"/>
        <end position="612"/>
    </location>
</feature>
<evidence type="ECO:0000313" key="2">
    <source>
        <dbReference type="EMBL" id="CAB4013363.1"/>
    </source>
</evidence>
<protein>
    <submittedName>
        <fullName evidence="2">Uncharacterized protein</fullName>
    </submittedName>
</protein>
<keyword evidence="3" id="KW-1185">Reference proteome</keyword>
<accession>A0A7D9IQJ6</accession>
<name>A0A7D9IQJ6_PARCT</name>
<feature type="region of interest" description="Disordered" evidence="1">
    <location>
        <begin position="659"/>
        <end position="678"/>
    </location>
</feature>
<dbReference type="EMBL" id="CACRXK020007856">
    <property type="protein sequence ID" value="CAB4013363.1"/>
    <property type="molecule type" value="Genomic_DNA"/>
</dbReference>
<dbReference type="PANTHER" id="PTHR28634:SF1">
    <property type="entry name" value="ZINC FINGER B-BOX DOMAIN-CONTAINING PROTEIN 1"/>
    <property type="match status" value="1"/>
</dbReference>
<dbReference type="PANTHER" id="PTHR28634">
    <property type="entry name" value="ZINC FINGER B-BOX DOMAIN-CONTAINING PROTEIN 1"/>
    <property type="match status" value="1"/>
</dbReference>
<feature type="region of interest" description="Disordered" evidence="1">
    <location>
        <begin position="209"/>
        <end position="248"/>
    </location>
</feature>
<gene>
    <name evidence="2" type="ORF">PACLA_8A078542</name>
</gene>
<feature type="compositionally biased region" description="Basic and acidic residues" evidence="1">
    <location>
        <begin position="504"/>
        <end position="515"/>
    </location>
</feature>
<sequence length="704" mass="78924">VPRKIKVLTDEPVESYIRKPPAMPARKSWSSLCGQCEKIASVWHCHDCSEKYCDGCFNQFHLRGALRKHTKTRVEAGAAKEITQQAPATARQEDSIFKSYGVTTETPTTANDHTNGPSLLNGSYDEEESANSFAQALQEWRNQNKAAKISPRNPLVCTDTSCGTSNESITHQDDKKELTIKFNSSISYGDRLYLKKNRENNIASVTLPGKVNESDKKGERAANKNEMVKDDGRSAVEAEGKENNEPVDHFAPNYREMIQNITTVKSNPDISGLYQEKNMPSRRAISVQEISPVEVNTHIDEGTACIVEECEEEESAHTRPISRHGAVTICEMYTSKDSEKDLEQATSTLDTHNYVSPAITSKPFFLKPTEKVNAKKQAVRTMSAGRKKTPRRDEQRKMLVNNEQRSPKLSSKKGQHGKELPLHQVINESSPVHQSNKSSKQLPLKNGKEETKSITNNLSPRPPSNKGPTKNKTQIPIREAWKPKPTHKELSSFFLAGVDDDSENLQRNEEVHSERSSSTPITNLGRGSLSSTWNPIESYPQISTPDSVDISSGMETSTLEEQHYQTSAASKERYSDEDDLQLTGNKFEELEVPQRGESKDNTKNNSSNEEEELLELKALDDFGTGDQDDDDLATLNDLAWELASSTGRLTRCEEDFHLDSDDDSIEDKDGGSGLSTPCTLERSFRESIMDDFEEMERKFMEEEF</sequence>
<feature type="non-terminal residue" evidence="2">
    <location>
        <position position="704"/>
    </location>
</feature>
<feature type="compositionally biased region" description="Basic and acidic residues" evidence="1">
    <location>
        <begin position="212"/>
        <end position="248"/>
    </location>
</feature>
<feature type="compositionally biased region" description="Basic and acidic residues" evidence="1">
    <location>
        <begin position="479"/>
        <end position="490"/>
    </location>
</feature>